<evidence type="ECO:0000313" key="5">
    <source>
        <dbReference type="EMBL" id="ADY40531.1"/>
    </source>
</evidence>
<dbReference type="Gene3D" id="1.25.40.20">
    <property type="entry name" value="Ankyrin repeat-containing domain"/>
    <property type="match status" value="4"/>
</dbReference>
<dbReference type="InterPro" id="IPR052771">
    <property type="entry name" value="Neurotrophin_sig_adaptor"/>
</dbReference>
<dbReference type="GO" id="GO:0030165">
    <property type="term" value="F:PDZ domain binding"/>
    <property type="evidence" value="ECO:0007669"/>
    <property type="project" value="TreeGrafter"/>
</dbReference>
<dbReference type="InterPro" id="IPR057092">
    <property type="entry name" value="SAM_KIDINS220"/>
</dbReference>
<dbReference type="InterPro" id="IPR002110">
    <property type="entry name" value="Ankyrin_rpt"/>
</dbReference>
<feature type="domain" description="KAP NTPase" evidence="3">
    <location>
        <begin position="455"/>
        <end position="964"/>
    </location>
</feature>
<dbReference type="Pfam" id="PF07693">
    <property type="entry name" value="KAP_NTPase"/>
    <property type="match status" value="1"/>
</dbReference>
<dbReference type="InterPro" id="IPR011646">
    <property type="entry name" value="KAP_P-loop"/>
</dbReference>
<dbReference type="Pfam" id="PF23307">
    <property type="entry name" value="SAM_KIDINS220"/>
    <property type="match status" value="1"/>
</dbReference>
<dbReference type="PROSITE" id="PS50297">
    <property type="entry name" value="ANK_REP_REGION"/>
    <property type="match status" value="8"/>
</dbReference>
<keyword evidence="5" id="KW-0418">Kinase</keyword>
<name>F1KRM7_ASCSU</name>
<keyword evidence="2" id="KW-0812">Transmembrane</keyword>
<feature type="transmembrane region" description="Helical" evidence="2">
    <location>
        <begin position="513"/>
        <end position="536"/>
    </location>
</feature>
<keyword evidence="2" id="KW-1133">Transmembrane helix</keyword>
<dbReference type="PANTHER" id="PTHR24116">
    <property type="entry name" value="KINASE D-INTERACTING SUBSTRATE OF 220 KDA"/>
    <property type="match status" value="1"/>
</dbReference>
<dbReference type="EMBL" id="JI164751">
    <property type="protein sequence ID" value="ADY40531.1"/>
    <property type="molecule type" value="mRNA"/>
</dbReference>
<proteinExistence type="evidence at transcript level"/>
<feature type="transmembrane region" description="Helical" evidence="2">
    <location>
        <begin position="717"/>
        <end position="743"/>
    </location>
</feature>
<feature type="domain" description="Kinase D-interacting substrate of 220 kDa-like SAM" evidence="4">
    <location>
        <begin position="1117"/>
        <end position="1190"/>
    </location>
</feature>
<evidence type="ECO:0000259" key="4">
    <source>
        <dbReference type="Pfam" id="PF23307"/>
    </source>
</evidence>
<dbReference type="GO" id="GO:0016301">
    <property type="term" value="F:kinase activity"/>
    <property type="evidence" value="ECO:0007669"/>
    <property type="project" value="UniProtKB-KW"/>
</dbReference>
<keyword evidence="1" id="KW-0040">ANK repeat</keyword>
<dbReference type="InterPro" id="IPR036770">
    <property type="entry name" value="Ankyrin_rpt-contain_sf"/>
</dbReference>
<dbReference type="PROSITE" id="PS50088">
    <property type="entry name" value="ANK_REPEAT"/>
    <property type="match status" value="9"/>
</dbReference>
<dbReference type="SMART" id="SM00248">
    <property type="entry name" value="ANK"/>
    <property type="match status" value="11"/>
</dbReference>
<sequence>MWHEAAVSAFTVATTLPTMMDANRVAELFDLLERAELSTSSCSAIDVANARNANGETMLMVAARTGQDAIVRHLIFDSDLDDIDFDGWTALLNAAYEGHVQVASLLIDAGASVDFPDLMGWSPLMWAVYKNRIDCVELLLRHKAHVNLIDEEDGLTPLIVASGRGYTNIVEQLLAHGAQANACDKFGSTALIWAARKGHKSIVEQLLNAGAELDAIGMYASTALILATRGNFVEVVEMLLAREPNVNVTDQNGLSALSIAAREGYFEIAEMLIQSGAYVNVIDRFGNSILASAVRSGNINIVRMLLDRHADVNARDSDNRTALHLAIDKSFTDMVLVLLEKKPNLELKNKDGETALLRAVKNRHVALCQLLVNAGAKISATDNAGDNALHLALKARSRRMTQSLLANPSDSRLLYRPNKLGQTPYSIDQNNPQPIIPLIFGPIESETHMDTMLGYDVYSNVLADIVCEPNLTLPLTIGLYAKWGSGKSLLLAKMKDSMSAFSRSWLDGVQLTWSWSVVFSLAILTSLVTLIATAAVSTTAHITIVIAIPILGAIVFLVAIIVYGIIYCGSEMKSWRGSSSAATALARALAHFRLFLSVAMLHAPARRDKDLLTNPVSFLFADYHRLSSIGGEQALAKIVVTLFEAAENHFGHLAVRIFCALRTNYPRGNESKLRRVCGIPVILLAAVFIISLMVALILLICWLLAENRLDTAKSYLFGALSLFTVSLILLIYPLYIFLVYGFVNAPKRRINFAAQRIHKLRFEGFMQKLQHEVDLLAVMIRSLDAFTSSQTRLVVVVDGLDNCEQERMVQTLDSLELLFSARANRPFIVTIAVDPHIIVSAVNHSMHSALAGTELTGHDYLKNIVNMPFYLHNSAIRQLQTNLRNKRESLAEWKERFKRQDTFHGSYLSLREGADGRTTTRKATLMLDTRGLSQSLMTDDYFSNMNPRAMKRIVNALTLTGRLMRAFEIDFSWVTLGYWVSLVEQWPCRMCWLIERALDIQHDNYSLAQVYHQLKDKIPKKDNLIELDRNPDNFESFLEQASLSGPDQLTVGHVRRFVPCTSNLDPYLRKLIRERRMDLEEPPLEAPIGYEQSSVSTLVGPARYLFKDTSVWSTIDIPLIEMKIEDLVKLVKKLDIGQERMEMVVHRIRAANLNGLVLCTCDLAEVQQTLKLSLGDWTLLKLLIETLRNWKVPSSMSEQHVFFSHALPLSTSLASIHEQKRKLTAQTEVESDHHWLMESLSGMDTIETEGDIEASHSHPASVHFDDGDVASDADSTESMCGSQENLLDSAAASLLHKSSSLRSARLGRSLPGDLRKKLTREEMMSKVHVDSIHSERSNGALSRTSVKIDDDENQLTIKRRAIDEKPSVAVIFEKNPSC</sequence>
<feature type="repeat" description="ANK" evidence="1">
    <location>
        <begin position="86"/>
        <end position="118"/>
    </location>
</feature>
<feature type="repeat" description="ANK" evidence="1">
    <location>
        <begin position="219"/>
        <end position="251"/>
    </location>
</feature>
<evidence type="ECO:0000256" key="2">
    <source>
        <dbReference type="SAM" id="Phobius"/>
    </source>
</evidence>
<reference evidence="5" key="1">
    <citation type="journal article" date="2011" name="Genome Res.">
        <title>Deep small RNA sequencing from the nematode Ascaris reveals conservation, functional diversification, and novel developmental profiles.</title>
        <authorList>
            <person name="Wang J."/>
            <person name="Czech B."/>
            <person name="Crunk A."/>
            <person name="Wallace A."/>
            <person name="Mitreva M."/>
            <person name="Hannon G.J."/>
            <person name="Davis R.E."/>
        </authorList>
    </citation>
    <scope>NUCLEOTIDE SEQUENCE</scope>
</reference>
<evidence type="ECO:0000259" key="3">
    <source>
        <dbReference type="Pfam" id="PF07693"/>
    </source>
</evidence>
<feature type="repeat" description="ANK" evidence="1">
    <location>
        <begin position="186"/>
        <end position="218"/>
    </location>
</feature>
<feature type="transmembrane region" description="Helical" evidence="2">
    <location>
        <begin position="542"/>
        <end position="566"/>
    </location>
</feature>
<dbReference type="Pfam" id="PF12796">
    <property type="entry name" value="Ank_2"/>
    <property type="match status" value="2"/>
</dbReference>
<protein>
    <submittedName>
        <fullName evidence="5">Kinase D-interacting substrate of 220 kDa</fullName>
    </submittedName>
</protein>
<feature type="repeat" description="ANK" evidence="1">
    <location>
        <begin position="119"/>
        <end position="151"/>
    </location>
</feature>
<accession>F1KRM7</accession>
<feature type="repeat" description="ANK" evidence="1">
    <location>
        <begin position="351"/>
        <end position="383"/>
    </location>
</feature>
<feature type="repeat" description="ANK" evidence="1">
    <location>
        <begin position="318"/>
        <end position="350"/>
    </location>
</feature>
<organism evidence="5">
    <name type="scientific">Ascaris suum</name>
    <name type="common">Pig roundworm</name>
    <name type="synonym">Ascaris lumbricoides</name>
    <dbReference type="NCBI Taxonomy" id="6253"/>
    <lineage>
        <taxon>Eukaryota</taxon>
        <taxon>Metazoa</taxon>
        <taxon>Ecdysozoa</taxon>
        <taxon>Nematoda</taxon>
        <taxon>Chromadorea</taxon>
        <taxon>Rhabditida</taxon>
        <taxon>Spirurina</taxon>
        <taxon>Ascaridomorpha</taxon>
        <taxon>Ascaridoidea</taxon>
        <taxon>Ascarididae</taxon>
        <taxon>Ascaris</taxon>
    </lineage>
</organism>
<dbReference type="GO" id="GO:0019887">
    <property type="term" value="F:protein kinase regulator activity"/>
    <property type="evidence" value="ECO:0007669"/>
    <property type="project" value="TreeGrafter"/>
</dbReference>
<feature type="repeat" description="ANK" evidence="1">
    <location>
        <begin position="153"/>
        <end position="185"/>
    </location>
</feature>
<evidence type="ECO:0000256" key="1">
    <source>
        <dbReference type="PROSITE-ProRule" id="PRU00023"/>
    </source>
</evidence>
<feature type="transmembrane region" description="Helical" evidence="2">
    <location>
        <begin position="681"/>
        <end position="705"/>
    </location>
</feature>
<keyword evidence="2" id="KW-0472">Membrane</keyword>
<dbReference type="SUPFAM" id="SSF48403">
    <property type="entry name" value="Ankyrin repeat"/>
    <property type="match status" value="1"/>
</dbReference>
<keyword evidence="5" id="KW-0808">Transferase</keyword>
<dbReference type="PANTHER" id="PTHR24116:SF0">
    <property type="entry name" value="KINASE D-INTERACTING SUBSTRATE OF 220 KDA"/>
    <property type="match status" value="1"/>
</dbReference>
<feature type="repeat" description="ANK" evidence="1">
    <location>
        <begin position="252"/>
        <end position="284"/>
    </location>
</feature>
<dbReference type="Pfam" id="PF00023">
    <property type="entry name" value="Ank"/>
    <property type="match status" value="4"/>
</dbReference>
<feature type="repeat" description="ANK" evidence="1">
    <location>
        <begin position="285"/>
        <end position="317"/>
    </location>
</feature>